<dbReference type="AlphaFoldDB" id="A0A6N2X9M6"/>
<evidence type="ECO:0000313" key="1">
    <source>
        <dbReference type="EMBL" id="VYT50921.1"/>
    </source>
</evidence>
<protein>
    <submittedName>
        <fullName evidence="1">Uncharacterized protein</fullName>
    </submittedName>
</protein>
<sequence>MFQTTWQLAMLKKYLEEKAEGYLLSNRHMKKKKNSNGNS</sequence>
<dbReference type="EMBL" id="CACRTE010000051">
    <property type="protein sequence ID" value="VYT50921.1"/>
    <property type="molecule type" value="Genomic_DNA"/>
</dbReference>
<organism evidence="1">
    <name type="scientific">Clostridium innocuum</name>
    <dbReference type="NCBI Taxonomy" id="1522"/>
    <lineage>
        <taxon>Bacteria</taxon>
        <taxon>Bacillati</taxon>
        <taxon>Bacillota</taxon>
        <taxon>Clostridia</taxon>
        <taxon>Eubacteriales</taxon>
        <taxon>Clostridiaceae</taxon>
        <taxon>Clostridium</taxon>
    </lineage>
</organism>
<name>A0A6N2X9M6_CLOIN</name>
<reference evidence="1" key="1">
    <citation type="submission" date="2019-11" db="EMBL/GenBank/DDBJ databases">
        <authorList>
            <person name="Feng L."/>
        </authorList>
    </citation>
    <scope>NUCLEOTIDE SEQUENCE</scope>
    <source>
        <strain evidence="1">CinnocuumLFYP12</strain>
    </source>
</reference>
<gene>
    <name evidence="1" type="ORF">CILFYP12_04090</name>
</gene>
<accession>A0A6N2X9M6</accession>
<proteinExistence type="predicted"/>